<sequence length="80" mass="9260">MKVTVYSKPSCIQCEMTKMYLDQNKIKFETVDVFEAEGVLEKIKSYGFQGMPVVVIDDNFENAWVGYNPDRLEELEKGNK</sequence>
<dbReference type="CDD" id="cd02976">
    <property type="entry name" value="NrdH"/>
    <property type="match status" value="1"/>
</dbReference>
<evidence type="ECO:0000313" key="2">
    <source>
        <dbReference type="EMBL" id="DAE15893.1"/>
    </source>
</evidence>
<dbReference type="GO" id="GO:0009055">
    <property type="term" value="F:electron transfer activity"/>
    <property type="evidence" value="ECO:0007669"/>
    <property type="project" value="TreeGrafter"/>
</dbReference>
<protein>
    <submittedName>
        <fullName evidence="2">Glutaredoxin-like protein</fullName>
    </submittedName>
</protein>
<dbReference type="Pfam" id="PF00462">
    <property type="entry name" value="Glutaredoxin"/>
    <property type="match status" value="1"/>
</dbReference>
<dbReference type="SUPFAM" id="SSF52833">
    <property type="entry name" value="Thioredoxin-like"/>
    <property type="match status" value="1"/>
</dbReference>
<dbReference type="InterPro" id="IPR051548">
    <property type="entry name" value="Grx-like_ET"/>
</dbReference>
<reference evidence="2" key="1">
    <citation type="journal article" date="2021" name="Proc. Natl. Acad. Sci. U.S.A.">
        <title>A Catalog of Tens of Thousands of Viruses from Human Metagenomes Reveals Hidden Associations with Chronic Diseases.</title>
        <authorList>
            <person name="Tisza M.J."/>
            <person name="Buck C.B."/>
        </authorList>
    </citation>
    <scope>NUCLEOTIDE SEQUENCE</scope>
    <source>
        <strain evidence="2">CtfR912</strain>
    </source>
</reference>
<dbReference type="PANTHER" id="PTHR34386">
    <property type="entry name" value="GLUTAREDOXIN"/>
    <property type="match status" value="1"/>
</dbReference>
<dbReference type="Gene3D" id="3.40.30.10">
    <property type="entry name" value="Glutaredoxin"/>
    <property type="match status" value="1"/>
</dbReference>
<dbReference type="PANTHER" id="PTHR34386:SF1">
    <property type="entry name" value="GLUTAREDOXIN-LIKE PROTEIN NRDH"/>
    <property type="match status" value="1"/>
</dbReference>
<organism evidence="2">
    <name type="scientific">Siphoviridae sp. ctfR912</name>
    <dbReference type="NCBI Taxonomy" id="2825596"/>
    <lineage>
        <taxon>Viruses</taxon>
        <taxon>Duplodnaviria</taxon>
        <taxon>Heunggongvirae</taxon>
        <taxon>Uroviricota</taxon>
        <taxon>Caudoviricetes</taxon>
    </lineage>
</organism>
<dbReference type="PROSITE" id="PS51354">
    <property type="entry name" value="GLUTAREDOXIN_2"/>
    <property type="match status" value="1"/>
</dbReference>
<dbReference type="InterPro" id="IPR002109">
    <property type="entry name" value="Glutaredoxin"/>
</dbReference>
<name>A0A8S5QAV4_9CAUD</name>
<accession>A0A8S5QAV4</accession>
<dbReference type="InterPro" id="IPR036249">
    <property type="entry name" value="Thioredoxin-like_sf"/>
</dbReference>
<evidence type="ECO:0000259" key="1">
    <source>
        <dbReference type="Pfam" id="PF00462"/>
    </source>
</evidence>
<dbReference type="EMBL" id="BK015614">
    <property type="protein sequence ID" value="DAE15893.1"/>
    <property type="molecule type" value="Genomic_DNA"/>
</dbReference>
<feature type="domain" description="Glutaredoxin" evidence="1">
    <location>
        <begin position="3"/>
        <end position="60"/>
    </location>
</feature>
<proteinExistence type="predicted"/>